<protein>
    <submittedName>
        <fullName evidence="1">Uncharacterized protein</fullName>
    </submittedName>
</protein>
<evidence type="ECO:0000313" key="1">
    <source>
        <dbReference type="EMBL" id="SVA33020.1"/>
    </source>
</evidence>
<organism evidence="1">
    <name type="scientific">marine metagenome</name>
    <dbReference type="NCBI Taxonomy" id="408172"/>
    <lineage>
        <taxon>unclassified sequences</taxon>
        <taxon>metagenomes</taxon>
        <taxon>ecological metagenomes</taxon>
    </lineage>
</organism>
<sequence>MATQFEYDTESLWQKDRDHNIHPWTDFSTFKEEGSMVMANSEGA</sequence>
<reference evidence="1" key="1">
    <citation type="submission" date="2018-05" db="EMBL/GenBank/DDBJ databases">
        <authorList>
            <person name="Lanie J.A."/>
            <person name="Ng W.-L."/>
            <person name="Kazmierczak K.M."/>
            <person name="Andrzejewski T.M."/>
            <person name="Davidsen T.M."/>
            <person name="Wayne K.J."/>
            <person name="Tettelin H."/>
            <person name="Glass J.I."/>
            <person name="Rusch D."/>
            <person name="Podicherti R."/>
            <person name="Tsui H.-C.T."/>
            <person name="Winkler M.E."/>
        </authorList>
    </citation>
    <scope>NUCLEOTIDE SEQUENCE</scope>
</reference>
<dbReference type="AlphaFoldDB" id="A0A381UY35"/>
<accession>A0A381UY35</accession>
<dbReference type="EMBL" id="UINC01007384">
    <property type="protein sequence ID" value="SVA33020.1"/>
    <property type="molecule type" value="Genomic_DNA"/>
</dbReference>
<proteinExistence type="predicted"/>
<gene>
    <name evidence="1" type="ORF">METZ01_LOCUS85874</name>
</gene>
<feature type="non-terminal residue" evidence="1">
    <location>
        <position position="44"/>
    </location>
</feature>
<name>A0A381UY35_9ZZZZ</name>